<reference evidence="3" key="1">
    <citation type="journal article" date="2016" name="Ticks Tick Borne Dis.">
        <title>De novo assembly and annotation of the salivary gland transcriptome of Rhipicephalus appendiculatus male and female ticks during blood feeding.</title>
        <authorList>
            <person name="de Castro M.H."/>
            <person name="de Klerk D."/>
            <person name="Pienaar R."/>
            <person name="Latif A.A."/>
            <person name="Rees D.J."/>
            <person name="Mans B.J."/>
        </authorList>
    </citation>
    <scope>NUCLEOTIDE SEQUENCE</scope>
    <source>
        <tissue evidence="3">Salivary glands</tissue>
    </source>
</reference>
<organism evidence="3">
    <name type="scientific">Rhipicephalus appendiculatus</name>
    <name type="common">Brown ear tick</name>
    <dbReference type="NCBI Taxonomy" id="34631"/>
    <lineage>
        <taxon>Eukaryota</taxon>
        <taxon>Metazoa</taxon>
        <taxon>Ecdysozoa</taxon>
        <taxon>Arthropoda</taxon>
        <taxon>Chelicerata</taxon>
        <taxon>Arachnida</taxon>
        <taxon>Acari</taxon>
        <taxon>Parasitiformes</taxon>
        <taxon>Ixodida</taxon>
        <taxon>Ixodoidea</taxon>
        <taxon>Ixodidae</taxon>
        <taxon>Rhipicephalinae</taxon>
        <taxon>Rhipicephalus</taxon>
        <taxon>Rhipicephalus</taxon>
    </lineage>
</organism>
<proteinExistence type="predicted"/>
<feature type="domain" description="Niemann-Pick C1 N-terminal" evidence="2">
    <location>
        <begin position="22"/>
        <end position="210"/>
    </location>
</feature>
<evidence type="ECO:0000313" key="3">
    <source>
        <dbReference type="EMBL" id="JAP79130.1"/>
    </source>
</evidence>
<dbReference type="PANTHER" id="PTHR45727">
    <property type="entry name" value="NPC INTRACELLULAR CHOLESTEROL TRANSPORTER 1"/>
    <property type="match status" value="1"/>
</dbReference>
<accession>A0A131YL07</accession>
<dbReference type="AlphaFoldDB" id="A0A131YL07"/>
<feature type="chain" id="PRO_5007285461" evidence="1">
    <location>
        <begin position="22"/>
        <end position="245"/>
    </location>
</feature>
<dbReference type="GO" id="GO:0005886">
    <property type="term" value="C:plasma membrane"/>
    <property type="evidence" value="ECO:0007669"/>
    <property type="project" value="TreeGrafter"/>
</dbReference>
<dbReference type="GO" id="GO:0015485">
    <property type="term" value="F:cholesterol binding"/>
    <property type="evidence" value="ECO:0007669"/>
    <property type="project" value="TreeGrafter"/>
</dbReference>
<dbReference type="PANTHER" id="PTHR45727:SF2">
    <property type="entry name" value="NPC INTRACELLULAR CHOLESTEROL TRANSPORTER 1"/>
    <property type="match status" value="1"/>
</dbReference>
<dbReference type="GO" id="GO:0042632">
    <property type="term" value="P:cholesterol homeostasis"/>
    <property type="evidence" value="ECO:0007669"/>
    <property type="project" value="TreeGrafter"/>
</dbReference>
<feature type="signal peptide" evidence="1">
    <location>
        <begin position="1"/>
        <end position="21"/>
    </location>
</feature>
<dbReference type="EMBL" id="GEDV01009427">
    <property type="protein sequence ID" value="JAP79130.1"/>
    <property type="molecule type" value="Transcribed_RNA"/>
</dbReference>
<evidence type="ECO:0000256" key="1">
    <source>
        <dbReference type="SAM" id="SignalP"/>
    </source>
</evidence>
<dbReference type="InterPro" id="IPR032190">
    <property type="entry name" value="NPC1_N"/>
</dbReference>
<dbReference type="GO" id="GO:0015918">
    <property type="term" value="P:sterol transport"/>
    <property type="evidence" value="ECO:0007669"/>
    <property type="project" value="TreeGrafter"/>
</dbReference>
<dbReference type="Pfam" id="PF16414">
    <property type="entry name" value="NPC1_N"/>
    <property type="match status" value="1"/>
</dbReference>
<name>A0A131YL07_RHIAP</name>
<protein>
    <submittedName>
        <fullName evidence="3">Niemann-Pick C1 protein</fullName>
    </submittedName>
</protein>
<keyword evidence="1" id="KW-0732">Signal</keyword>
<sequence length="245" mass="26906">MSVSRLLTVAVCATLVSWTLSDCVTYGYCGTDDMSGKRLPCAIRRGPAAMDSELLENACPALLSGSGDPAFACCDPQQANTIKSQLKRLNYLGVRSNSECFLKFRNVVCQAVCSPYQSHFVAVFANRTEGNSPIPSATAIVYVVETTFAEQVYDACKDVRTYVLGRKLMKYMCGKYGVRECSAQRFLDFVGAVHSEGGHSPFKIYYVLSDVPISANGRWLTPFKPDRNWIAQKANAGAYIQQLPT</sequence>
<evidence type="ECO:0000259" key="2">
    <source>
        <dbReference type="Pfam" id="PF16414"/>
    </source>
</evidence>
<dbReference type="GO" id="GO:0030299">
    <property type="term" value="P:intestinal cholesterol absorption"/>
    <property type="evidence" value="ECO:0007669"/>
    <property type="project" value="TreeGrafter"/>
</dbReference>